<organism evidence="1 2">
    <name type="scientific">Candidatus Lokiarchaeum ossiferum</name>
    <dbReference type="NCBI Taxonomy" id="2951803"/>
    <lineage>
        <taxon>Archaea</taxon>
        <taxon>Promethearchaeati</taxon>
        <taxon>Promethearchaeota</taxon>
        <taxon>Promethearchaeia</taxon>
        <taxon>Promethearchaeales</taxon>
        <taxon>Promethearchaeaceae</taxon>
        <taxon>Candidatus Lokiarchaeum</taxon>
    </lineage>
</organism>
<evidence type="ECO:0000313" key="2">
    <source>
        <dbReference type="Proteomes" id="UP001208689"/>
    </source>
</evidence>
<dbReference type="Proteomes" id="UP001208689">
    <property type="component" value="Chromosome"/>
</dbReference>
<gene>
    <name evidence="1" type="ORF">NEF87_004038</name>
</gene>
<reference evidence="1" key="1">
    <citation type="submission" date="2022-09" db="EMBL/GenBank/DDBJ databases">
        <title>Actin cytoskeleton and complex cell architecture in an #Asgard archaeon.</title>
        <authorList>
            <person name="Ponce Toledo R.I."/>
            <person name="Schleper C."/>
            <person name="Rodrigues Oliveira T."/>
            <person name="Wollweber F."/>
            <person name="Xu J."/>
            <person name="Rittmann S."/>
            <person name="Klingl A."/>
            <person name="Pilhofer M."/>
        </authorList>
    </citation>
    <scope>NUCLEOTIDE SEQUENCE</scope>
    <source>
        <strain evidence="1">B-35</strain>
    </source>
</reference>
<protein>
    <submittedName>
        <fullName evidence="1">Uncharacterized protein</fullName>
    </submittedName>
</protein>
<proteinExistence type="predicted"/>
<keyword evidence="2" id="KW-1185">Reference proteome</keyword>
<evidence type="ECO:0000313" key="1">
    <source>
        <dbReference type="EMBL" id="UYP47753.1"/>
    </source>
</evidence>
<dbReference type="EMBL" id="CP104013">
    <property type="protein sequence ID" value="UYP47753.1"/>
    <property type="molecule type" value="Genomic_DNA"/>
</dbReference>
<name>A0ABY6HW53_9ARCH</name>
<accession>A0ABY6HW53</accession>
<sequence>MVKKTKKKEAILVFPKIHSRFNDEKVETALMNKAKELLGTDEQDLNFILLSGQFYDTRGWAYSALRSWRGAIKPSSSKKKPLLDATFACLSVYLSSLISFQADFAFAYDEIKDILVKEERDDLWAIIEEKLPFVSLPPAEMFPPGLKSPIAPYYTLRQDEDIFLGELYGSVFLSNFVSNLKSRFFVYFNFEGNSAFGYFNQLPPTKNFGFGKTPKTFDDEPTTENIVRFINEEVDNLKDLLGVLISCHNTSVLEQYLVDDYETFLNKLLEIEEIDEGEG</sequence>